<name>A0A9J5WNF2_SOLCO</name>
<reference evidence="1 2" key="1">
    <citation type="submission" date="2020-09" db="EMBL/GenBank/DDBJ databases">
        <title>De no assembly of potato wild relative species, Solanum commersonii.</title>
        <authorList>
            <person name="Cho K."/>
        </authorList>
    </citation>
    <scope>NUCLEOTIDE SEQUENCE [LARGE SCALE GENOMIC DNA]</scope>
    <source>
        <strain evidence="1">LZ3.2</strain>
        <tissue evidence="1">Leaf</tissue>
    </source>
</reference>
<dbReference type="AlphaFoldDB" id="A0A9J5WNF2"/>
<accession>A0A9J5WNF2</accession>
<organism evidence="1 2">
    <name type="scientific">Solanum commersonii</name>
    <name type="common">Commerson's wild potato</name>
    <name type="synonym">Commerson's nightshade</name>
    <dbReference type="NCBI Taxonomy" id="4109"/>
    <lineage>
        <taxon>Eukaryota</taxon>
        <taxon>Viridiplantae</taxon>
        <taxon>Streptophyta</taxon>
        <taxon>Embryophyta</taxon>
        <taxon>Tracheophyta</taxon>
        <taxon>Spermatophyta</taxon>
        <taxon>Magnoliopsida</taxon>
        <taxon>eudicotyledons</taxon>
        <taxon>Gunneridae</taxon>
        <taxon>Pentapetalae</taxon>
        <taxon>asterids</taxon>
        <taxon>lamiids</taxon>
        <taxon>Solanales</taxon>
        <taxon>Solanaceae</taxon>
        <taxon>Solanoideae</taxon>
        <taxon>Solaneae</taxon>
        <taxon>Solanum</taxon>
    </lineage>
</organism>
<keyword evidence="2" id="KW-1185">Reference proteome</keyword>
<comment type="caution">
    <text evidence="1">The sequence shown here is derived from an EMBL/GenBank/DDBJ whole genome shotgun (WGS) entry which is preliminary data.</text>
</comment>
<proteinExistence type="predicted"/>
<dbReference type="Proteomes" id="UP000824120">
    <property type="component" value="Chromosome 11"/>
</dbReference>
<evidence type="ECO:0000313" key="2">
    <source>
        <dbReference type="Proteomes" id="UP000824120"/>
    </source>
</evidence>
<evidence type="ECO:0000313" key="1">
    <source>
        <dbReference type="EMBL" id="KAG5576422.1"/>
    </source>
</evidence>
<gene>
    <name evidence="1" type="ORF">H5410_056556</name>
</gene>
<protein>
    <submittedName>
        <fullName evidence="1">Uncharacterized protein</fullName>
    </submittedName>
</protein>
<dbReference type="EMBL" id="JACXVP010000011">
    <property type="protein sequence ID" value="KAG5576422.1"/>
    <property type="molecule type" value="Genomic_DNA"/>
</dbReference>
<sequence length="136" mass="15765">MTSEIWITKRFMEYSTQKSTKWGIYLFWGSFDFVNRSICTSRQTGSIARVLTDVHEKFSKNDHTKIGKTRGLAAPGLFYLDNRQVFPSGPTSSIAKVLTDVHNFFKNDIGNLHHQKIHGLAHKNRQNRGFTRFEDR</sequence>